<dbReference type="InterPro" id="IPR036890">
    <property type="entry name" value="HATPase_C_sf"/>
</dbReference>
<keyword evidence="9" id="KW-0175">Coiled coil</keyword>
<dbReference type="Gene3D" id="1.10.287.130">
    <property type="match status" value="1"/>
</dbReference>
<dbReference type="Gene3D" id="3.30.565.10">
    <property type="entry name" value="Histidine kinase-like ATPase, C-terminal domain"/>
    <property type="match status" value="1"/>
</dbReference>
<evidence type="ECO:0000256" key="1">
    <source>
        <dbReference type="ARBA" id="ARBA00000085"/>
    </source>
</evidence>
<dbReference type="SUPFAM" id="SSF47384">
    <property type="entry name" value="Homodimeric domain of signal transducing histidine kinase"/>
    <property type="match status" value="1"/>
</dbReference>
<dbReference type="SMART" id="SM00065">
    <property type="entry name" value="GAF"/>
    <property type="match status" value="1"/>
</dbReference>
<dbReference type="RefSeq" id="WP_145207434.1">
    <property type="nucleotide sequence ID" value="NZ_CP036432.1"/>
</dbReference>
<keyword evidence="6 12" id="KW-0418">Kinase</keyword>
<dbReference type="Pfam" id="PF00512">
    <property type="entry name" value="HisKA"/>
    <property type="match status" value="1"/>
</dbReference>
<keyword evidence="8" id="KW-0902">Two-component regulatory system</keyword>
<comment type="catalytic activity">
    <reaction evidence="1">
        <text>ATP + protein L-histidine = ADP + protein N-phospho-L-histidine.</text>
        <dbReference type="EC" id="2.7.13.3"/>
    </reaction>
</comment>
<dbReference type="CDD" id="cd00075">
    <property type="entry name" value="HATPase"/>
    <property type="match status" value="1"/>
</dbReference>
<dbReference type="InterPro" id="IPR003661">
    <property type="entry name" value="HisK_dim/P_dom"/>
</dbReference>
<keyword evidence="4 12" id="KW-0808">Transferase</keyword>
<dbReference type="PANTHER" id="PTHR43065:SF10">
    <property type="entry name" value="PEROXIDE STRESS-ACTIVATED HISTIDINE KINASE MAK3"/>
    <property type="match status" value="1"/>
</dbReference>
<feature type="transmembrane region" description="Helical" evidence="10">
    <location>
        <begin position="15"/>
        <end position="38"/>
    </location>
</feature>
<evidence type="ECO:0000256" key="8">
    <source>
        <dbReference type="ARBA" id="ARBA00023012"/>
    </source>
</evidence>
<dbReference type="CDD" id="cd00082">
    <property type="entry name" value="HisKA"/>
    <property type="match status" value="1"/>
</dbReference>
<dbReference type="PANTHER" id="PTHR43065">
    <property type="entry name" value="SENSOR HISTIDINE KINASE"/>
    <property type="match status" value="1"/>
</dbReference>
<evidence type="ECO:0000256" key="6">
    <source>
        <dbReference type="ARBA" id="ARBA00022777"/>
    </source>
</evidence>
<evidence type="ECO:0000313" key="13">
    <source>
        <dbReference type="Proteomes" id="UP000318081"/>
    </source>
</evidence>
<dbReference type="SUPFAM" id="SSF55874">
    <property type="entry name" value="ATPase domain of HSP90 chaperone/DNA topoisomerase II/histidine kinase"/>
    <property type="match status" value="1"/>
</dbReference>
<feature type="domain" description="Histidine kinase" evidence="11">
    <location>
        <begin position="434"/>
        <end position="640"/>
    </location>
</feature>
<dbReference type="SMART" id="SM00388">
    <property type="entry name" value="HisKA"/>
    <property type="match status" value="1"/>
</dbReference>
<dbReference type="SMART" id="SM00387">
    <property type="entry name" value="HATPase_c"/>
    <property type="match status" value="1"/>
</dbReference>
<dbReference type="InterPro" id="IPR029016">
    <property type="entry name" value="GAF-like_dom_sf"/>
</dbReference>
<dbReference type="Pfam" id="PF13185">
    <property type="entry name" value="GAF_2"/>
    <property type="match status" value="1"/>
</dbReference>
<keyword evidence="13" id="KW-1185">Reference proteome</keyword>
<proteinExistence type="predicted"/>
<protein>
    <recommendedName>
        <fullName evidence="2">histidine kinase</fullName>
        <ecNumber evidence="2">2.7.13.3</ecNumber>
    </recommendedName>
</protein>
<evidence type="ECO:0000259" key="11">
    <source>
        <dbReference type="PROSITE" id="PS50109"/>
    </source>
</evidence>
<evidence type="ECO:0000256" key="10">
    <source>
        <dbReference type="SAM" id="Phobius"/>
    </source>
</evidence>
<feature type="coiled-coil region" evidence="9">
    <location>
        <begin position="398"/>
        <end position="425"/>
    </location>
</feature>
<dbReference type="Gene3D" id="3.30.450.40">
    <property type="match status" value="1"/>
</dbReference>
<dbReference type="InterPro" id="IPR003594">
    <property type="entry name" value="HATPase_dom"/>
</dbReference>
<name>A0ABX5XI62_9BACT</name>
<dbReference type="EMBL" id="CP036432">
    <property type="protein sequence ID" value="QDV81678.1"/>
    <property type="molecule type" value="Genomic_DNA"/>
</dbReference>
<dbReference type="InterPro" id="IPR005467">
    <property type="entry name" value="His_kinase_dom"/>
</dbReference>
<dbReference type="InterPro" id="IPR004358">
    <property type="entry name" value="Sig_transdc_His_kin-like_C"/>
</dbReference>
<dbReference type="InterPro" id="IPR036097">
    <property type="entry name" value="HisK_dim/P_sf"/>
</dbReference>
<keyword evidence="7" id="KW-0067">ATP-binding</keyword>
<evidence type="ECO:0000256" key="4">
    <source>
        <dbReference type="ARBA" id="ARBA00022679"/>
    </source>
</evidence>
<keyword evidence="10" id="KW-0812">Transmembrane</keyword>
<dbReference type="EC" id="2.7.13.3" evidence="2"/>
<keyword evidence="3" id="KW-0597">Phosphoprotein</keyword>
<evidence type="ECO:0000256" key="3">
    <source>
        <dbReference type="ARBA" id="ARBA00022553"/>
    </source>
</evidence>
<feature type="transmembrane region" description="Helical" evidence="10">
    <location>
        <begin position="187"/>
        <end position="210"/>
    </location>
</feature>
<organism evidence="12 13">
    <name type="scientific">Stieleria magnilauensis</name>
    <dbReference type="NCBI Taxonomy" id="2527963"/>
    <lineage>
        <taxon>Bacteria</taxon>
        <taxon>Pseudomonadati</taxon>
        <taxon>Planctomycetota</taxon>
        <taxon>Planctomycetia</taxon>
        <taxon>Pirellulales</taxon>
        <taxon>Pirellulaceae</taxon>
        <taxon>Stieleria</taxon>
    </lineage>
</organism>
<evidence type="ECO:0000256" key="5">
    <source>
        <dbReference type="ARBA" id="ARBA00022741"/>
    </source>
</evidence>
<keyword evidence="5" id="KW-0547">Nucleotide-binding</keyword>
<reference evidence="12 13" key="1">
    <citation type="submission" date="2019-02" db="EMBL/GenBank/DDBJ databases">
        <title>Deep-cultivation of Planctomycetes and their phenomic and genomic characterization uncovers novel biology.</title>
        <authorList>
            <person name="Wiegand S."/>
            <person name="Jogler M."/>
            <person name="Boedeker C."/>
            <person name="Pinto D."/>
            <person name="Vollmers J."/>
            <person name="Rivas-Marin E."/>
            <person name="Kohn T."/>
            <person name="Peeters S.H."/>
            <person name="Heuer A."/>
            <person name="Rast P."/>
            <person name="Oberbeckmann S."/>
            <person name="Bunk B."/>
            <person name="Jeske O."/>
            <person name="Meyerdierks A."/>
            <person name="Storesund J.E."/>
            <person name="Kallscheuer N."/>
            <person name="Luecker S."/>
            <person name="Lage O.M."/>
            <person name="Pohl T."/>
            <person name="Merkel B.J."/>
            <person name="Hornburger P."/>
            <person name="Mueller R.-W."/>
            <person name="Bruemmer F."/>
            <person name="Labrenz M."/>
            <person name="Spormann A.M."/>
            <person name="Op den Camp H."/>
            <person name="Overmann J."/>
            <person name="Amann R."/>
            <person name="Jetten M.S.M."/>
            <person name="Mascher T."/>
            <person name="Medema M.H."/>
            <person name="Devos D.P."/>
            <person name="Kaster A.-K."/>
            <person name="Ovreas L."/>
            <person name="Rohde M."/>
            <person name="Galperin M.Y."/>
            <person name="Jogler C."/>
        </authorList>
    </citation>
    <scope>NUCLEOTIDE SEQUENCE [LARGE SCALE GENOMIC DNA]</scope>
    <source>
        <strain evidence="12 13">TBK1r</strain>
    </source>
</reference>
<gene>
    <name evidence="12" type="primary">gchK</name>
    <name evidence="12" type="ORF">TBK1r_05980</name>
</gene>
<keyword evidence="10" id="KW-1133">Transmembrane helix</keyword>
<dbReference type="Pfam" id="PF02518">
    <property type="entry name" value="HATPase_c"/>
    <property type="match status" value="1"/>
</dbReference>
<evidence type="ECO:0000256" key="7">
    <source>
        <dbReference type="ARBA" id="ARBA00022840"/>
    </source>
</evidence>
<dbReference type="PROSITE" id="PS50109">
    <property type="entry name" value="HIS_KIN"/>
    <property type="match status" value="1"/>
</dbReference>
<evidence type="ECO:0000313" key="12">
    <source>
        <dbReference type="EMBL" id="QDV81678.1"/>
    </source>
</evidence>
<keyword evidence="10" id="KW-0472">Membrane</keyword>
<dbReference type="SUPFAM" id="SSF55781">
    <property type="entry name" value="GAF domain-like"/>
    <property type="match status" value="1"/>
</dbReference>
<evidence type="ECO:0000256" key="2">
    <source>
        <dbReference type="ARBA" id="ARBA00012438"/>
    </source>
</evidence>
<sequence>MNRVRVARQESSRSIFTYIVLLVVITILVSWAIAGTLIQRRIAVNRLSRNSIDYHSATRLSLSKIQSELSLIRQHRYQALLDPSDPILAEDVRRETSRSAYIINQRLSRIRRIQHQFNEPQFEATTQRLAEAVGALNEADESPQASPLLQSDALERIGIRCIQLDRLHAHAFRDDTRLMQSLEDSRLFLASVISLSGLGLAAIVTVLVFAKRAVNRRDEMERKLAQRAIQAELLYRAVTMSEDTSTYREALEKCVKIVCQMTDWSVGHVYWPSPSEPSRLVSADIWHFSNPARLESFRQACENTFFVTGNCLPGQIWETGQPAWIVNIHQDPNFIRKSLCDSHGLRSALGFPIVIDGQVVAILEFFSEHTIQADEVMLLMARSVGEQVGRVLEHIQVQELQRRHHERVEAELNEAKKELVVKTRLAAIGQVSAQVAHEIRNPLGAISNAIYYLKRSPQIDQQKKTQYLDLMNHEIATCNEFIDELLDITRRRKMDRKPTRLSDLVERVLSRSKLPQNIDLQVHCSPDTFECFVDEDHFVQVLQNLLNNSMDALLVSGGQIQITARRADDRDVIVVRDSGPGIPLPDRGSVFDVLFTTKSSGTGLGLAICKQIVEQHGGTIRVADGASEGTEFQICLPSVPASSNSTPSQTH</sequence>
<dbReference type="PRINTS" id="PR00344">
    <property type="entry name" value="BCTRLSENSOR"/>
</dbReference>
<evidence type="ECO:0000256" key="9">
    <source>
        <dbReference type="SAM" id="Coils"/>
    </source>
</evidence>
<accession>A0ABX5XI62</accession>
<dbReference type="InterPro" id="IPR003018">
    <property type="entry name" value="GAF"/>
</dbReference>
<dbReference type="GO" id="GO:0004673">
    <property type="term" value="F:protein histidine kinase activity"/>
    <property type="evidence" value="ECO:0007669"/>
    <property type="project" value="UniProtKB-EC"/>
</dbReference>
<dbReference type="Proteomes" id="UP000318081">
    <property type="component" value="Chromosome"/>
</dbReference>